<sequence length="275" mass="30764">MTRKLALLALLFILLAALPLIEPPAQAPTPDTSAMRTFLQSQYVPEVGLLRASVASYPDNETIWLANDNILAVRALKLLNSTLWRNVSRSLATYGVSYNGRVDPLLGRPLDGFYCPEVKTLGRVNSRRFNATFTLKLETANRSCVMRDWRSYADLVVYGALSDILQGKRDEAFRLYFHLLSMWDGNGFRDRAFSGVYQSYKCALFVYLYRALGEPEEGRSVYLSCSRILTMLQSKDGGIVTGYKAKNGRIIPIGDPNTETTSMTAIAFLGFPKDD</sequence>
<reference evidence="1 2" key="2">
    <citation type="journal article" date="2016" name="Int. J. Syst. Evol. Microbiol.">
        <title>Pyrococcus kukulkanii sp. nov., a hyperthermophilic, piezophilic archaeon isolated from a deep-sea hydrothermal vent.</title>
        <authorList>
            <person name="Callac N."/>
            <person name="Oger P."/>
            <person name="Lesongeur F."/>
            <person name="Rattray J.E."/>
            <person name="Vannier P."/>
            <person name="Michoud G."/>
            <person name="Beauverger M."/>
            <person name="Gayet N."/>
            <person name="Rouxel O."/>
            <person name="Jebbar M."/>
            <person name="Godfroy A."/>
        </authorList>
    </citation>
    <scope>NUCLEOTIDE SEQUENCE [LARGE SCALE GENOMIC DNA]</scope>
    <source>
        <strain evidence="1 2">NCB100</strain>
    </source>
</reference>
<dbReference type="RefSeq" id="WP_068319913.1">
    <property type="nucleotide sequence ID" value="NZ_CP010835.1"/>
</dbReference>
<evidence type="ECO:0000313" key="1">
    <source>
        <dbReference type="EMBL" id="AMM53082.1"/>
    </source>
</evidence>
<evidence type="ECO:0000313" key="2">
    <source>
        <dbReference type="Proteomes" id="UP000070587"/>
    </source>
</evidence>
<dbReference type="KEGG" id="pyc:TQ32_00180"/>
<dbReference type="GeneID" id="28490200"/>
<dbReference type="Proteomes" id="UP000070587">
    <property type="component" value="Chromosome"/>
</dbReference>
<dbReference type="PATRIC" id="fig|1609559.3.peg.38"/>
<name>A0A127B6S9_9EURY</name>
<dbReference type="EMBL" id="CP010835">
    <property type="protein sequence ID" value="AMM53082.1"/>
    <property type="molecule type" value="Genomic_DNA"/>
</dbReference>
<proteinExistence type="predicted"/>
<accession>A0A127B6S9</accession>
<gene>
    <name evidence="1" type="ORF">TQ32_00180</name>
</gene>
<organism evidence="1 2">
    <name type="scientific">Pyrococcus kukulkanii</name>
    <dbReference type="NCBI Taxonomy" id="1609559"/>
    <lineage>
        <taxon>Archaea</taxon>
        <taxon>Methanobacteriati</taxon>
        <taxon>Methanobacteriota</taxon>
        <taxon>Thermococci</taxon>
        <taxon>Thermococcales</taxon>
        <taxon>Thermococcaceae</taxon>
        <taxon>Pyrococcus</taxon>
    </lineage>
</organism>
<dbReference type="AlphaFoldDB" id="A0A127B6S9"/>
<protein>
    <submittedName>
        <fullName evidence="1">Uncharacterized protein</fullName>
    </submittedName>
</protein>
<reference evidence="2" key="1">
    <citation type="submission" date="2015-02" db="EMBL/GenBank/DDBJ databases">
        <title>Pyrococcus kukulkanii sp. nov., a novel hyperthermophilic archaeon isolated from a deep-sea hydrothermal vent at the Guaymas Basin.</title>
        <authorList>
            <person name="Oger P.M."/>
            <person name="Callac N."/>
            <person name="Jebbar M."/>
            <person name="Godfroy A."/>
        </authorList>
    </citation>
    <scope>NUCLEOTIDE SEQUENCE [LARGE SCALE GENOMIC DNA]</scope>
    <source>
        <strain evidence="2">NCB100</strain>
    </source>
</reference>